<keyword evidence="10" id="KW-0812">Transmembrane</keyword>
<evidence type="ECO:0000256" key="2">
    <source>
        <dbReference type="ARBA" id="ARBA00022723"/>
    </source>
</evidence>
<evidence type="ECO:0000256" key="8">
    <source>
        <dbReference type="PROSITE-ProRule" id="PRU00023"/>
    </source>
</evidence>
<keyword evidence="10" id="KW-1133">Transmembrane helix</keyword>
<keyword evidence="3" id="KW-0677">Repeat</keyword>
<dbReference type="GO" id="GO:0046872">
    <property type="term" value="F:metal ion binding"/>
    <property type="evidence" value="ECO:0007669"/>
    <property type="project" value="UniProtKB-KW"/>
</dbReference>
<evidence type="ECO:0000313" key="12">
    <source>
        <dbReference type="EMBL" id="MDC3418001.1"/>
    </source>
</evidence>
<feature type="domain" description="Peptidase M48" evidence="11">
    <location>
        <begin position="162"/>
        <end position="246"/>
    </location>
</feature>
<reference evidence="12" key="1">
    <citation type="submission" date="2022-06" db="EMBL/GenBank/DDBJ databases">
        <title>Aquibacillus sp. a new bacterium isolated from soil saline samples.</title>
        <authorList>
            <person name="Galisteo C."/>
            <person name="De La Haba R."/>
            <person name="Sanchez-Porro C."/>
            <person name="Ventosa A."/>
        </authorList>
    </citation>
    <scope>NUCLEOTIDE SEQUENCE</scope>
    <source>
        <strain evidence="12">3ASR75-54</strain>
    </source>
</reference>
<dbReference type="InterPro" id="IPR001915">
    <property type="entry name" value="Peptidase_M48"/>
</dbReference>
<keyword evidence="4 9" id="KW-0378">Hydrolase</keyword>
<dbReference type="Pfam" id="PF12796">
    <property type="entry name" value="Ank_2"/>
    <property type="match status" value="1"/>
</dbReference>
<evidence type="ECO:0000256" key="7">
    <source>
        <dbReference type="ARBA" id="ARBA00023049"/>
    </source>
</evidence>
<sequence>MEDRPLLVHRNENLLYGLCLITSLFVVIYLAATIIGLFILVILASFSLFAHIFSMAHIQINGVRLQNNQFPDLYQKVVNLSEKIELKQIPEVYIVESGGMLNAFATKVLGYFGKNMVVLYSDFVDIAAESDQFDIDFAIAHELAHLKRKHIIKSLFILPAMYIPFIGTSYSRLAEYTCDRMAAYYTGNGQNAIQGLLVFASGRRLFKQVNIEAYMNQYNDKKGILVTIAELLSTHPPIPKRIQEIEVLTKGEATVQLVNRKKATIAIFVLVFLLVPALFAGAVFLGVSTLGDYNLFADFENDDYTPLMEAAMNGDTKKVESLLAAGADPNQLTNYGESALSIAIDYENTELVPLLLENGADPNLIDQYGLTPLYSAVVMDNLSSAKLLLDAGANPMIVDEEGMTAIDYAKEFELPEMIDLLKKYKE</sequence>
<evidence type="ECO:0000256" key="4">
    <source>
        <dbReference type="ARBA" id="ARBA00022801"/>
    </source>
</evidence>
<dbReference type="AlphaFoldDB" id="A0A9X4AFK3"/>
<dbReference type="GO" id="GO:0004222">
    <property type="term" value="F:metalloendopeptidase activity"/>
    <property type="evidence" value="ECO:0007669"/>
    <property type="project" value="InterPro"/>
</dbReference>
<dbReference type="Proteomes" id="UP001145069">
    <property type="component" value="Unassembled WGS sequence"/>
</dbReference>
<name>A0A9X4AFK3_9BACI</name>
<organism evidence="12 13">
    <name type="scientific">Aquibacillus salsiterrae</name>
    <dbReference type="NCBI Taxonomy" id="2950439"/>
    <lineage>
        <taxon>Bacteria</taxon>
        <taxon>Bacillati</taxon>
        <taxon>Bacillota</taxon>
        <taxon>Bacilli</taxon>
        <taxon>Bacillales</taxon>
        <taxon>Bacillaceae</taxon>
        <taxon>Aquibacillus</taxon>
    </lineage>
</organism>
<dbReference type="GO" id="GO:0004842">
    <property type="term" value="F:ubiquitin-protein transferase activity"/>
    <property type="evidence" value="ECO:0007669"/>
    <property type="project" value="TreeGrafter"/>
</dbReference>
<feature type="transmembrane region" description="Helical" evidence="10">
    <location>
        <begin position="38"/>
        <end position="58"/>
    </location>
</feature>
<feature type="repeat" description="ANK" evidence="8">
    <location>
        <begin position="368"/>
        <end position="400"/>
    </location>
</feature>
<dbReference type="PROSITE" id="PS50088">
    <property type="entry name" value="ANK_REPEAT"/>
    <property type="match status" value="3"/>
</dbReference>
<gene>
    <name evidence="12" type="ORF">NC799_13980</name>
</gene>
<dbReference type="InterPro" id="IPR036770">
    <property type="entry name" value="Ankyrin_rpt-contain_sf"/>
</dbReference>
<dbReference type="PROSITE" id="PS50297">
    <property type="entry name" value="ANK_REP_REGION"/>
    <property type="match status" value="3"/>
</dbReference>
<evidence type="ECO:0000256" key="10">
    <source>
        <dbReference type="SAM" id="Phobius"/>
    </source>
</evidence>
<feature type="transmembrane region" description="Helical" evidence="10">
    <location>
        <begin position="265"/>
        <end position="287"/>
    </location>
</feature>
<comment type="cofactor">
    <cofactor evidence="9">
        <name>Zn(2+)</name>
        <dbReference type="ChEBI" id="CHEBI:29105"/>
    </cofactor>
    <text evidence="9">Binds 1 zinc ion per subunit.</text>
</comment>
<keyword evidence="13" id="KW-1185">Reference proteome</keyword>
<evidence type="ECO:0000256" key="6">
    <source>
        <dbReference type="ARBA" id="ARBA00023043"/>
    </source>
</evidence>
<evidence type="ECO:0000256" key="3">
    <source>
        <dbReference type="ARBA" id="ARBA00022737"/>
    </source>
</evidence>
<dbReference type="Pfam" id="PF01435">
    <property type="entry name" value="Peptidase_M48"/>
    <property type="match status" value="2"/>
</dbReference>
<dbReference type="PANTHER" id="PTHR24171:SF8">
    <property type="entry name" value="BRCA1-ASSOCIATED RING DOMAIN PROTEIN 1"/>
    <property type="match status" value="1"/>
</dbReference>
<keyword evidence="10" id="KW-0472">Membrane</keyword>
<feature type="repeat" description="ANK" evidence="8">
    <location>
        <begin position="302"/>
        <end position="334"/>
    </location>
</feature>
<keyword evidence="6 8" id="KW-0040">ANK repeat</keyword>
<dbReference type="GO" id="GO:0006508">
    <property type="term" value="P:proteolysis"/>
    <property type="evidence" value="ECO:0007669"/>
    <property type="project" value="UniProtKB-KW"/>
</dbReference>
<evidence type="ECO:0000256" key="1">
    <source>
        <dbReference type="ARBA" id="ARBA00022670"/>
    </source>
</evidence>
<keyword evidence="7 9" id="KW-0482">Metalloprotease</keyword>
<keyword evidence="5 9" id="KW-0862">Zinc</keyword>
<protein>
    <submittedName>
        <fullName evidence="12">M48 family metallopeptidase</fullName>
    </submittedName>
</protein>
<dbReference type="GO" id="GO:0085020">
    <property type="term" value="P:protein K6-linked ubiquitination"/>
    <property type="evidence" value="ECO:0007669"/>
    <property type="project" value="TreeGrafter"/>
</dbReference>
<evidence type="ECO:0000256" key="5">
    <source>
        <dbReference type="ARBA" id="ARBA00022833"/>
    </source>
</evidence>
<dbReference type="PANTHER" id="PTHR24171">
    <property type="entry name" value="ANKYRIN REPEAT DOMAIN-CONTAINING PROTEIN 39-RELATED"/>
    <property type="match status" value="1"/>
</dbReference>
<dbReference type="SMART" id="SM00248">
    <property type="entry name" value="ANK"/>
    <property type="match status" value="3"/>
</dbReference>
<evidence type="ECO:0000313" key="13">
    <source>
        <dbReference type="Proteomes" id="UP001145069"/>
    </source>
</evidence>
<dbReference type="CDD" id="cd07325">
    <property type="entry name" value="M48_Ste24p_like"/>
    <property type="match status" value="1"/>
</dbReference>
<keyword evidence="1 9" id="KW-0645">Protease</keyword>
<accession>A0A9X4AFK3</accession>
<feature type="repeat" description="ANK" evidence="8">
    <location>
        <begin position="335"/>
        <end position="367"/>
    </location>
</feature>
<dbReference type="EMBL" id="JAMQKC010000017">
    <property type="protein sequence ID" value="MDC3418001.1"/>
    <property type="molecule type" value="Genomic_DNA"/>
</dbReference>
<dbReference type="SUPFAM" id="SSF48403">
    <property type="entry name" value="Ankyrin repeat"/>
    <property type="match status" value="1"/>
</dbReference>
<dbReference type="Gene3D" id="3.30.2010.10">
    <property type="entry name" value="Metalloproteases ('zincins'), catalytic domain"/>
    <property type="match status" value="1"/>
</dbReference>
<comment type="similarity">
    <text evidence="9">Belongs to the peptidase M48 family.</text>
</comment>
<feature type="domain" description="Peptidase M48" evidence="11">
    <location>
        <begin position="69"/>
        <end position="157"/>
    </location>
</feature>
<keyword evidence="2" id="KW-0479">Metal-binding</keyword>
<feature type="transmembrane region" description="Helical" evidence="10">
    <location>
        <begin position="14"/>
        <end position="32"/>
    </location>
</feature>
<proteinExistence type="inferred from homology"/>
<dbReference type="Gene3D" id="1.25.40.20">
    <property type="entry name" value="Ankyrin repeat-containing domain"/>
    <property type="match status" value="1"/>
</dbReference>
<evidence type="ECO:0000259" key="11">
    <source>
        <dbReference type="Pfam" id="PF01435"/>
    </source>
</evidence>
<dbReference type="InterPro" id="IPR002110">
    <property type="entry name" value="Ankyrin_rpt"/>
</dbReference>
<comment type="caution">
    <text evidence="12">The sequence shown here is derived from an EMBL/GenBank/DDBJ whole genome shotgun (WGS) entry which is preliminary data.</text>
</comment>
<dbReference type="RefSeq" id="WP_272447062.1">
    <property type="nucleotide sequence ID" value="NZ_JAMQKC010000017.1"/>
</dbReference>
<evidence type="ECO:0000256" key="9">
    <source>
        <dbReference type="RuleBase" id="RU003983"/>
    </source>
</evidence>